<protein>
    <submittedName>
        <fullName evidence="2">Uncharacterized protein</fullName>
    </submittedName>
</protein>
<accession>A0A0H3G4E0</accession>
<evidence type="ECO:0000313" key="3">
    <source>
        <dbReference type="Proteomes" id="UP000001494"/>
    </source>
</evidence>
<reference evidence="2 3" key="1">
    <citation type="journal article" date="2011" name="J. Bacteriol.">
        <title>Genome sequence of the ethanol-producing Zymomonas mobilis subsp. mobilis lectotype strain ATCC 10988.</title>
        <authorList>
            <person name="Pappas K.M."/>
            <person name="Kouvelis V.N."/>
            <person name="Saunders E."/>
            <person name="Brettin T.S."/>
            <person name="Bruce D."/>
            <person name="Detter C."/>
            <person name="Balakireva M."/>
            <person name="Han C.S."/>
            <person name="Savvakis G."/>
            <person name="Kyrpides N.C."/>
            <person name="Typas M.A."/>
        </authorList>
    </citation>
    <scope>NUCLEOTIDE SEQUENCE [LARGE SCALE GENOMIC DNA]</scope>
    <source>
        <strain evidence="3">ATCC 10988 / DSM 424 / CCUG 17860 / LMG 404 / NCIMB 8938 / NRRL B-806 / ZM1</strain>
    </source>
</reference>
<organism evidence="2 3">
    <name type="scientific">Zymomonas mobilis subsp. mobilis (strain ATCC 10988 / DSM 424 / LMG 404 / NCIMB 8938 / NRRL B-806 / ZM1)</name>
    <dbReference type="NCBI Taxonomy" id="555217"/>
    <lineage>
        <taxon>Bacteria</taxon>
        <taxon>Pseudomonadati</taxon>
        <taxon>Pseudomonadota</taxon>
        <taxon>Alphaproteobacteria</taxon>
        <taxon>Sphingomonadales</taxon>
        <taxon>Zymomonadaceae</taxon>
        <taxon>Zymomonas</taxon>
    </lineage>
</organism>
<dbReference type="Proteomes" id="UP000001494">
    <property type="component" value="Chromosome"/>
</dbReference>
<evidence type="ECO:0000313" key="2">
    <source>
        <dbReference type="EMBL" id="AEH61974.1"/>
    </source>
</evidence>
<evidence type="ECO:0000256" key="1">
    <source>
        <dbReference type="SAM" id="MobiDB-lite"/>
    </source>
</evidence>
<dbReference type="EMBL" id="CP002850">
    <property type="protein sequence ID" value="AEH61974.1"/>
    <property type="molecule type" value="Genomic_DNA"/>
</dbReference>
<name>A0A0H3G4E0_ZYMMA</name>
<dbReference type="AlphaFoldDB" id="A0A0H3G4E0"/>
<sequence length="159" mass="17544" precursor="true">MLRPVIGGCLFFSLPLSAMPPRHFPHSGVMEIHLNVRNANGRNQRPLPPPPPPPDSPYNAPPPPPEAVWHEKKGPKCVSPEDIGAAAVSEKDSVDLMLKGGSRIRAHLEHCPALDFYSGFYVHAGRDGQICAKRDPVYARWGGECLINRFRVVEGVFKH</sequence>
<feature type="region of interest" description="Disordered" evidence="1">
    <location>
        <begin position="40"/>
        <end position="75"/>
    </location>
</feature>
<feature type="compositionally biased region" description="Pro residues" evidence="1">
    <location>
        <begin position="46"/>
        <end position="66"/>
    </location>
</feature>
<dbReference type="eggNOG" id="ENOG50315GE">
    <property type="taxonomic scope" value="Bacteria"/>
</dbReference>
<dbReference type="HOGENOM" id="CLU_1660064_0_0_5"/>
<proteinExistence type="predicted"/>
<dbReference type="GeneID" id="79903665"/>
<dbReference type="KEGG" id="zmm:Zmob_0121"/>
<dbReference type="RefSeq" id="WP_014500337.1">
    <property type="nucleotide sequence ID" value="NC_017262.1"/>
</dbReference>
<gene>
    <name evidence="2" type="ordered locus">Zmob_0121</name>
</gene>